<dbReference type="GeneID" id="89976881"/>
<sequence>MTMSLPELFSFIALVSVGFTLAFGKLLPASKSTKVWSTFYPTVLLSYLYNSDAFKAASASARKYTRDEPANAVLIAFAILAPLKYIQRKLRFARINATKWKYGYTDGPASWEHMTIKEAQEIEANMAETSTDPGVSRAIGNPGHFINEDRMIEHERMQATIHLMTGMVAHKVKSRNHSLIIARINEHHHRYGMKINSDDVLYLMILFGLAPIPWINRFGYRKLEPFEEHAIWTLWREVACRMGIKYIPRTLEQAKEWRRQFERTLRWREDANEVMASAMLDQVLYPIPGPLKGFVAQVFVSIVDWDKLEQLAPNSYIREIVFDIFRVCGWLIREFGFLRISAYQRSPPEANRYVKMTLPHTPVSGTSGVRERFFAASAVSQFLAANIEVEGVAFEAMGAPHRHPDVQSVIEKRVRENASVLENAEYGYRPAVRFQANRSLPPVKGPSYGSDENAFAPDTPLTPNNPTRFSREYERRGGPFVALRAIEKPEDVSIGFTKQPLE</sequence>
<dbReference type="Pfam" id="PF09995">
    <property type="entry name" value="MPAB_Lcp_cat"/>
    <property type="match status" value="1"/>
</dbReference>
<feature type="region of interest" description="Disordered" evidence="1">
    <location>
        <begin position="449"/>
        <end position="472"/>
    </location>
</feature>
<dbReference type="AlphaFoldDB" id="A0AAV9MZ57"/>
<gene>
    <name evidence="4" type="ORF">LTR84_008718</name>
</gene>
<evidence type="ECO:0000256" key="1">
    <source>
        <dbReference type="SAM" id="MobiDB-lite"/>
    </source>
</evidence>
<organism evidence="4 5">
    <name type="scientific">Exophiala bonariae</name>
    <dbReference type="NCBI Taxonomy" id="1690606"/>
    <lineage>
        <taxon>Eukaryota</taxon>
        <taxon>Fungi</taxon>
        <taxon>Dikarya</taxon>
        <taxon>Ascomycota</taxon>
        <taxon>Pezizomycotina</taxon>
        <taxon>Eurotiomycetes</taxon>
        <taxon>Chaetothyriomycetidae</taxon>
        <taxon>Chaetothyriales</taxon>
        <taxon>Herpotrichiellaceae</taxon>
        <taxon>Exophiala</taxon>
    </lineage>
</organism>
<dbReference type="Proteomes" id="UP001358417">
    <property type="component" value="Unassembled WGS sequence"/>
</dbReference>
<dbReference type="EMBL" id="JAVRRD010000033">
    <property type="protein sequence ID" value="KAK5045932.1"/>
    <property type="molecule type" value="Genomic_DNA"/>
</dbReference>
<accession>A0AAV9MZ57</accession>
<dbReference type="InterPro" id="IPR046366">
    <property type="entry name" value="MPAB"/>
</dbReference>
<dbReference type="GO" id="GO:0016491">
    <property type="term" value="F:oxidoreductase activity"/>
    <property type="evidence" value="ECO:0007669"/>
    <property type="project" value="InterPro"/>
</dbReference>
<dbReference type="RefSeq" id="XP_064701537.1">
    <property type="nucleotide sequence ID" value="XM_064852263.1"/>
</dbReference>
<proteinExistence type="predicted"/>
<dbReference type="PANTHER" id="PTHR36124:SF1">
    <property type="entry name" value="ER-BOUND OXYGENASE MPAB_MPAB'_RUBBER OXYGENASE CATALYTIC DOMAIN-CONTAINING PROTEIN"/>
    <property type="match status" value="1"/>
</dbReference>
<keyword evidence="2" id="KW-0812">Transmembrane</keyword>
<feature type="transmembrane region" description="Helical" evidence="2">
    <location>
        <begin position="200"/>
        <end position="216"/>
    </location>
</feature>
<evidence type="ECO:0000256" key="2">
    <source>
        <dbReference type="SAM" id="Phobius"/>
    </source>
</evidence>
<keyword evidence="5" id="KW-1185">Reference proteome</keyword>
<dbReference type="InterPro" id="IPR018713">
    <property type="entry name" value="MPAB/Lcp_cat_dom"/>
</dbReference>
<name>A0AAV9MZ57_9EURO</name>
<keyword evidence="2" id="KW-1133">Transmembrane helix</keyword>
<feature type="domain" description="ER-bound oxygenase mpaB/mpaB'/Rubber oxygenase catalytic" evidence="3">
    <location>
        <begin position="176"/>
        <end position="301"/>
    </location>
</feature>
<feature type="transmembrane region" description="Helical" evidence="2">
    <location>
        <begin position="69"/>
        <end position="86"/>
    </location>
</feature>
<dbReference type="PANTHER" id="PTHR36124">
    <property type="match status" value="1"/>
</dbReference>
<protein>
    <recommendedName>
        <fullName evidence="3">ER-bound oxygenase mpaB/mpaB'/Rubber oxygenase catalytic domain-containing protein</fullName>
    </recommendedName>
</protein>
<keyword evidence="2" id="KW-0472">Membrane</keyword>
<evidence type="ECO:0000259" key="3">
    <source>
        <dbReference type="Pfam" id="PF09995"/>
    </source>
</evidence>
<comment type="caution">
    <text evidence="4">The sequence shown here is derived from an EMBL/GenBank/DDBJ whole genome shotgun (WGS) entry which is preliminary data.</text>
</comment>
<evidence type="ECO:0000313" key="4">
    <source>
        <dbReference type="EMBL" id="KAK5045932.1"/>
    </source>
</evidence>
<evidence type="ECO:0000313" key="5">
    <source>
        <dbReference type="Proteomes" id="UP001358417"/>
    </source>
</evidence>
<reference evidence="4 5" key="1">
    <citation type="submission" date="2023-08" db="EMBL/GenBank/DDBJ databases">
        <title>Black Yeasts Isolated from many extreme environments.</title>
        <authorList>
            <person name="Coleine C."/>
            <person name="Stajich J.E."/>
            <person name="Selbmann L."/>
        </authorList>
    </citation>
    <scope>NUCLEOTIDE SEQUENCE [LARGE SCALE GENOMIC DNA]</scope>
    <source>
        <strain evidence="4 5">CCFEE 5792</strain>
    </source>
</reference>